<keyword evidence="2" id="KW-1185">Reference proteome</keyword>
<proteinExistence type="predicted"/>
<evidence type="ECO:0000313" key="2">
    <source>
        <dbReference type="Proteomes" id="UP001629235"/>
    </source>
</evidence>
<evidence type="ECO:0000313" key="1">
    <source>
        <dbReference type="EMBL" id="MFM0105164.1"/>
    </source>
</evidence>
<dbReference type="EMBL" id="JAQQDW010000031">
    <property type="protein sequence ID" value="MFM0105164.1"/>
    <property type="molecule type" value="Genomic_DNA"/>
</dbReference>
<protein>
    <submittedName>
        <fullName evidence="1">Uncharacterized protein</fullName>
    </submittedName>
</protein>
<comment type="caution">
    <text evidence="1">The sequence shown here is derived from an EMBL/GenBank/DDBJ whole genome shotgun (WGS) entry which is preliminary data.</text>
</comment>
<gene>
    <name evidence="1" type="ORF">PQR01_17145</name>
</gene>
<reference evidence="1 2" key="1">
    <citation type="journal article" date="2024" name="Chem. Sci.">
        <title>Discovery of megapolipeptins by genome mining of a Burkholderiales bacteria collection.</title>
        <authorList>
            <person name="Paulo B.S."/>
            <person name="Recchia M.J.J."/>
            <person name="Lee S."/>
            <person name="Fergusson C.H."/>
            <person name="Romanowski S.B."/>
            <person name="Hernandez A."/>
            <person name="Krull N."/>
            <person name="Liu D.Y."/>
            <person name="Cavanagh H."/>
            <person name="Bos A."/>
            <person name="Gray C.A."/>
            <person name="Murphy B.T."/>
            <person name="Linington R.G."/>
            <person name="Eustaquio A.S."/>
        </authorList>
    </citation>
    <scope>NUCLEOTIDE SEQUENCE [LARGE SCALE GENOMIC DNA]</scope>
    <source>
        <strain evidence="1 2">RL18-126-BIB-B</strain>
    </source>
</reference>
<organism evidence="1 2">
    <name type="scientific">Paraburkholderia rhynchosiae</name>
    <dbReference type="NCBI Taxonomy" id="487049"/>
    <lineage>
        <taxon>Bacteria</taxon>
        <taxon>Pseudomonadati</taxon>
        <taxon>Pseudomonadota</taxon>
        <taxon>Betaproteobacteria</taxon>
        <taxon>Burkholderiales</taxon>
        <taxon>Burkholderiaceae</taxon>
        <taxon>Paraburkholderia</taxon>
    </lineage>
</organism>
<dbReference type="Proteomes" id="UP001629235">
    <property type="component" value="Unassembled WGS sequence"/>
</dbReference>
<sequence>MHHFSLHPPAPANDRGTFRELSPQRPANLGASAVRPGNNRLLTTDELAAELGLSAQSIRKRYSQTGSYFDLRPIKLPNRRLLWPADALEQLINR</sequence>
<accession>A0ACC7NCZ8</accession>
<name>A0ACC7NCZ8_9BURK</name>